<evidence type="ECO:0000313" key="2">
    <source>
        <dbReference type="EMBL" id="MIK90770.1"/>
    </source>
</evidence>
<organism evidence="2">
    <name type="scientific">Salmonella enterica</name>
    <name type="common">Salmonella choleraesuis</name>
    <dbReference type="NCBI Taxonomy" id="28901"/>
    <lineage>
        <taxon>Bacteria</taxon>
        <taxon>Pseudomonadati</taxon>
        <taxon>Pseudomonadota</taxon>
        <taxon>Gammaproteobacteria</taxon>
        <taxon>Enterobacterales</taxon>
        <taxon>Enterobacteriaceae</taxon>
        <taxon>Salmonella</taxon>
    </lineage>
</organism>
<feature type="transmembrane region" description="Helical" evidence="1">
    <location>
        <begin position="12"/>
        <end position="28"/>
    </location>
</feature>
<keyword evidence="1" id="KW-1133">Transmembrane helix</keyword>
<evidence type="ECO:0000256" key="1">
    <source>
        <dbReference type="SAM" id="Phobius"/>
    </source>
</evidence>
<gene>
    <name evidence="2" type="ORF">KO51_03995</name>
</gene>
<dbReference type="AlphaFoldDB" id="A0A3R0BZ80"/>
<comment type="caution">
    <text evidence="2">The sequence shown here is derived from an EMBL/GenBank/DDBJ whole genome shotgun (WGS) entry which is preliminary data.</text>
</comment>
<sequence>MDKIIEFLHHYSPLISLITFFIGLYVGNRQALWVDKRREFNALAEPLLTYYEQVVYESGNRDSFSSASPPSDNVNKVRRRLPKRKQAEFVALFERLAKIKPRWAPEDLDEIHQKAKRMCKLLRLR</sequence>
<dbReference type="EMBL" id="RSMR01000002">
    <property type="protein sequence ID" value="MIK90770.1"/>
    <property type="molecule type" value="Genomic_DNA"/>
</dbReference>
<proteinExistence type="predicted"/>
<name>A0A3R0BZ80_SALER</name>
<accession>A0A3R0BZ80</accession>
<keyword evidence="1" id="KW-0472">Membrane</keyword>
<reference evidence="2" key="1">
    <citation type="submission" date="2018-08" db="EMBL/GenBank/DDBJ databases">
        <authorList>
            <consortium name="GenomeTrakr network: Whole genome sequencing for foodborne pathogen traceback"/>
        </authorList>
    </citation>
    <scope>NUCLEOTIDE SEQUENCE [LARGE SCALE GENOMIC DNA]</scope>
    <source>
        <strain evidence="2">FLUFL-1338</strain>
    </source>
</reference>
<protein>
    <submittedName>
        <fullName evidence="2">Uncharacterized protein</fullName>
    </submittedName>
</protein>
<dbReference type="Proteomes" id="UP000885283">
    <property type="component" value="Unassembled WGS sequence"/>
</dbReference>
<keyword evidence="1" id="KW-0812">Transmembrane</keyword>